<dbReference type="EMBL" id="LDPH01000011">
    <property type="protein sequence ID" value="KLV26062.1"/>
    <property type="molecule type" value="Genomic_DNA"/>
</dbReference>
<organism evidence="1 2">
    <name type="scientific">Niallia circulans</name>
    <name type="common">Bacillus circulans</name>
    <dbReference type="NCBI Taxonomy" id="1397"/>
    <lineage>
        <taxon>Bacteria</taxon>
        <taxon>Bacillati</taxon>
        <taxon>Bacillota</taxon>
        <taxon>Bacilli</taxon>
        <taxon>Bacillales</taxon>
        <taxon>Bacillaceae</taxon>
        <taxon>Niallia</taxon>
    </lineage>
</organism>
<name>A0A0J1IJF6_NIACI</name>
<dbReference type="PATRIC" id="fig|1397.4.peg.805"/>
<gene>
    <name evidence="1" type="ORF">ABW02_13375</name>
</gene>
<dbReference type="Proteomes" id="UP000036045">
    <property type="component" value="Unassembled WGS sequence"/>
</dbReference>
<evidence type="ECO:0000313" key="1">
    <source>
        <dbReference type="EMBL" id="KLV26062.1"/>
    </source>
</evidence>
<dbReference type="GeneID" id="56351794"/>
<reference evidence="1 2" key="1">
    <citation type="submission" date="2015-05" db="EMBL/GenBank/DDBJ databases">
        <title>Whole genome sequence and identification of bacterial endophytes from Costus igneus.</title>
        <authorList>
            <person name="Lee Y.P."/>
            <person name="Gan H.M."/>
            <person name="Eng W."/>
            <person name="Wheatley M.S."/>
            <person name="Caraballo A."/>
            <person name="Polter S."/>
            <person name="Savka M.A."/>
            <person name="Hudson A.O."/>
        </authorList>
    </citation>
    <scope>NUCLEOTIDE SEQUENCE [LARGE SCALE GENOMIC DNA]</scope>
    <source>
        <strain evidence="1 2">RIT379</strain>
    </source>
</reference>
<dbReference type="AlphaFoldDB" id="A0A0J1IJF6"/>
<protein>
    <submittedName>
        <fullName evidence="1">Uncharacterized protein</fullName>
    </submittedName>
</protein>
<evidence type="ECO:0000313" key="2">
    <source>
        <dbReference type="Proteomes" id="UP000036045"/>
    </source>
</evidence>
<dbReference type="RefSeq" id="WP_047942687.1">
    <property type="nucleotide sequence ID" value="NZ_CP053989.1"/>
</dbReference>
<sequence length="61" mass="6437">MFHGKGISAKVVEISAKTRSKSAKVVGISAKTRSKSAKVVGISAKVGIYQPTPKHTKKTAR</sequence>
<accession>A0A0J1IJF6</accession>
<dbReference type="Gene3D" id="6.10.250.1010">
    <property type="match status" value="1"/>
</dbReference>
<proteinExistence type="predicted"/>
<keyword evidence="2" id="KW-1185">Reference proteome</keyword>
<comment type="caution">
    <text evidence="1">The sequence shown here is derived from an EMBL/GenBank/DDBJ whole genome shotgun (WGS) entry which is preliminary data.</text>
</comment>